<evidence type="ECO:0000313" key="3">
    <source>
        <dbReference type="EMBL" id="CAL8139272.1"/>
    </source>
</evidence>
<proteinExistence type="predicted"/>
<organism evidence="3 4">
    <name type="scientific">Orchesella dallaii</name>
    <dbReference type="NCBI Taxonomy" id="48710"/>
    <lineage>
        <taxon>Eukaryota</taxon>
        <taxon>Metazoa</taxon>
        <taxon>Ecdysozoa</taxon>
        <taxon>Arthropoda</taxon>
        <taxon>Hexapoda</taxon>
        <taxon>Collembola</taxon>
        <taxon>Entomobryomorpha</taxon>
        <taxon>Entomobryoidea</taxon>
        <taxon>Orchesellidae</taxon>
        <taxon>Orchesellinae</taxon>
        <taxon>Orchesella</taxon>
    </lineage>
</organism>
<accession>A0ABP1RYT3</accession>
<evidence type="ECO:0000313" key="4">
    <source>
        <dbReference type="Proteomes" id="UP001642540"/>
    </source>
</evidence>
<reference evidence="3 4" key="1">
    <citation type="submission" date="2024-08" db="EMBL/GenBank/DDBJ databases">
        <authorList>
            <person name="Cucini C."/>
            <person name="Frati F."/>
        </authorList>
    </citation>
    <scope>NUCLEOTIDE SEQUENCE [LARGE SCALE GENOMIC DNA]</scope>
</reference>
<comment type="caution">
    <text evidence="3">The sequence shown here is derived from an EMBL/GenBank/DDBJ whole genome shotgun (WGS) entry which is preliminary data.</text>
</comment>
<feature type="chain" id="PRO_5047475749" evidence="2">
    <location>
        <begin position="30"/>
        <end position="179"/>
    </location>
</feature>
<dbReference type="EMBL" id="CAXLJM020000124">
    <property type="protein sequence ID" value="CAL8139272.1"/>
    <property type="molecule type" value="Genomic_DNA"/>
</dbReference>
<feature type="signal peptide" evidence="2">
    <location>
        <begin position="1"/>
        <end position="29"/>
    </location>
</feature>
<gene>
    <name evidence="3" type="ORF">ODALV1_LOCUS27760</name>
</gene>
<feature type="region of interest" description="Disordered" evidence="1">
    <location>
        <begin position="125"/>
        <end position="153"/>
    </location>
</feature>
<keyword evidence="2" id="KW-0732">Signal</keyword>
<name>A0ABP1RYT3_9HEXA</name>
<protein>
    <submittedName>
        <fullName evidence="3">Uncharacterized protein</fullName>
    </submittedName>
</protein>
<evidence type="ECO:0000256" key="1">
    <source>
        <dbReference type="SAM" id="MobiDB-lite"/>
    </source>
</evidence>
<sequence length="179" mass="19296">MFLFSKKISPLLLVLIALMFEANRHSAQGLKCWGCADFVQNRPDPPTCVFALVNCTDDGACAKAKWLHGEGELAYYCQRDPTLWQNSDGNPICIANEKCFCNNEDNCNKEKDFCTGKGKDPCLGTRNGEDGSQEKGDGGDDDKGDEDGKKGGGKGLVPVTAVSMLSFAISTVAVTLGRF</sequence>
<evidence type="ECO:0000256" key="2">
    <source>
        <dbReference type="SAM" id="SignalP"/>
    </source>
</evidence>
<feature type="compositionally biased region" description="Basic and acidic residues" evidence="1">
    <location>
        <begin position="127"/>
        <end position="138"/>
    </location>
</feature>
<dbReference type="Proteomes" id="UP001642540">
    <property type="component" value="Unassembled WGS sequence"/>
</dbReference>
<keyword evidence="4" id="KW-1185">Reference proteome</keyword>